<dbReference type="Proteomes" id="UP000224607">
    <property type="component" value="Unassembled WGS sequence"/>
</dbReference>
<reference evidence="3" key="2">
    <citation type="submission" date="2016-10" db="EMBL/GenBank/DDBJ databases">
        <authorList>
            <person name="Varghese N."/>
            <person name="Submissions S."/>
        </authorList>
    </citation>
    <scope>NUCLEOTIDE SEQUENCE [LARGE SCALE GENOMIC DNA]</scope>
    <source>
        <strain evidence="3">DSM 17908</strain>
    </source>
</reference>
<evidence type="ECO:0000313" key="1">
    <source>
        <dbReference type="EMBL" id="PHM39362.1"/>
    </source>
</evidence>
<evidence type="ECO:0000313" key="3">
    <source>
        <dbReference type="Proteomes" id="UP000198919"/>
    </source>
</evidence>
<protein>
    <submittedName>
        <fullName evidence="2">Uncharacterized protein</fullName>
    </submittedName>
</protein>
<dbReference type="AlphaFoldDB" id="A0A1I3T827"/>
<dbReference type="EMBL" id="NITY01000011">
    <property type="protein sequence ID" value="PHM39362.1"/>
    <property type="molecule type" value="Genomic_DNA"/>
</dbReference>
<name>A0A1I3T827_9GAMM</name>
<reference evidence="1 4" key="3">
    <citation type="journal article" date="2017" name="Nat. Microbiol.">
        <title>Natural product diversity associated with the nematode symbionts Photorhabdus and Xenorhabdus.</title>
        <authorList>
            <person name="Tobias N.J."/>
            <person name="Wolff H."/>
            <person name="Djahanschiri B."/>
            <person name="Grundmann F."/>
            <person name="Kronenwerth M."/>
            <person name="Shi Y.M."/>
            <person name="Simonyi S."/>
            <person name="Grun P."/>
            <person name="Shapiro-Ilan D."/>
            <person name="Pidot S.J."/>
            <person name="Stinear T.P."/>
            <person name="Ebersberger I."/>
            <person name="Bode H.B."/>
        </authorList>
    </citation>
    <scope>NUCLEOTIDE SEQUENCE [LARGE SCALE GENOMIC DNA]</scope>
    <source>
        <strain evidence="1 4">DSM 17908</strain>
    </source>
</reference>
<organism evidence="2 3">
    <name type="scientific">Xenorhabdus mauleonii</name>
    <dbReference type="NCBI Taxonomy" id="351675"/>
    <lineage>
        <taxon>Bacteria</taxon>
        <taxon>Pseudomonadati</taxon>
        <taxon>Pseudomonadota</taxon>
        <taxon>Gammaproteobacteria</taxon>
        <taxon>Enterobacterales</taxon>
        <taxon>Morganellaceae</taxon>
        <taxon>Xenorhabdus</taxon>
    </lineage>
</organism>
<evidence type="ECO:0000313" key="2">
    <source>
        <dbReference type="EMBL" id="SFJ66469.1"/>
    </source>
</evidence>
<keyword evidence="4" id="KW-1185">Reference proteome</keyword>
<evidence type="ECO:0000313" key="4">
    <source>
        <dbReference type="Proteomes" id="UP000224607"/>
    </source>
</evidence>
<proteinExistence type="predicted"/>
<dbReference type="EMBL" id="FORG01000013">
    <property type="protein sequence ID" value="SFJ66469.1"/>
    <property type="molecule type" value="Genomic_DNA"/>
</dbReference>
<dbReference type="Proteomes" id="UP000198919">
    <property type="component" value="Unassembled WGS sequence"/>
</dbReference>
<sequence>MISLIPFIPVFMAEKLYFPNGDELHASSSPVFLYHSTLSYEKNIFPSWLN</sequence>
<reference evidence="2" key="1">
    <citation type="submission" date="2016-10" db="EMBL/GenBank/DDBJ databases">
        <authorList>
            <person name="de Groot N.N."/>
        </authorList>
    </citation>
    <scope>NUCLEOTIDE SEQUENCE [LARGE SCALE GENOMIC DNA]</scope>
    <source>
        <strain evidence="2">DSM 17908</strain>
    </source>
</reference>
<accession>A0A1I3T827</accession>
<gene>
    <name evidence="2" type="ORF">SAMN05421680_11314</name>
    <name evidence="1" type="ORF">Xmau_02969</name>
</gene>